<dbReference type="HOGENOM" id="CLU_000604_1_23_10"/>
<proteinExistence type="inferred from homology"/>
<dbReference type="SUPFAM" id="SSF52540">
    <property type="entry name" value="P-loop containing nucleoside triphosphate hydrolases"/>
    <property type="match status" value="1"/>
</dbReference>
<dbReference type="STRING" id="945713.IALB_0382"/>
<gene>
    <name evidence="11" type="ordered locus">IALB_0382</name>
</gene>
<feature type="domain" description="ABC transporter" evidence="10">
    <location>
        <begin position="6"/>
        <end position="229"/>
    </location>
</feature>
<dbReference type="PROSITE" id="PS50893">
    <property type="entry name" value="ABC_TRANSPORTER_2"/>
    <property type="match status" value="1"/>
</dbReference>
<evidence type="ECO:0000313" key="12">
    <source>
        <dbReference type="Proteomes" id="UP000007394"/>
    </source>
</evidence>
<dbReference type="EMBL" id="CP003418">
    <property type="protein sequence ID" value="AFH48094.1"/>
    <property type="molecule type" value="Genomic_DNA"/>
</dbReference>
<dbReference type="InterPro" id="IPR017871">
    <property type="entry name" value="ABC_transporter-like_CS"/>
</dbReference>
<name>I0AGI7_IGNAJ</name>
<evidence type="ECO:0000256" key="8">
    <source>
        <dbReference type="ARBA" id="ARBA00022967"/>
    </source>
</evidence>
<dbReference type="KEGG" id="ial:IALB_0382"/>
<dbReference type="SMART" id="SM00382">
    <property type="entry name" value="AAA"/>
    <property type="match status" value="1"/>
</dbReference>
<keyword evidence="3" id="KW-0813">Transport</keyword>
<dbReference type="PANTHER" id="PTHR43297">
    <property type="entry name" value="OLIGOPEPTIDE TRANSPORT ATP-BINDING PROTEIN APPD"/>
    <property type="match status" value="1"/>
</dbReference>
<keyword evidence="12" id="KW-1185">Reference proteome</keyword>
<evidence type="ECO:0000256" key="2">
    <source>
        <dbReference type="ARBA" id="ARBA00005417"/>
    </source>
</evidence>
<comment type="subcellular location">
    <subcellularLocation>
        <location evidence="1">Cell inner membrane</location>
        <topology evidence="1">Peripheral membrane protein</topology>
    </subcellularLocation>
</comment>
<dbReference type="Proteomes" id="UP000007394">
    <property type="component" value="Chromosome"/>
</dbReference>
<dbReference type="AlphaFoldDB" id="I0AGI7"/>
<dbReference type="InterPro" id="IPR003593">
    <property type="entry name" value="AAA+_ATPase"/>
</dbReference>
<dbReference type="Pfam" id="PF00005">
    <property type="entry name" value="ABC_tran"/>
    <property type="match status" value="1"/>
</dbReference>
<dbReference type="eggNOG" id="COG0444">
    <property type="taxonomic scope" value="Bacteria"/>
</dbReference>
<evidence type="ECO:0000259" key="10">
    <source>
        <dbReference type="PROSITE" id="PS50893"/>
    </source>
</evidence>
<dbReference type="Gene3D" id="3.40.50.300">
    <property type="entry name" value="P-loop containing nucleotide triphosphate hydrolases"/>
    <property type="match status" value="1"/>
</dbReference>
<keyword evidence="7 11" id="KW-0067">ATP-binding</keyword>
<evidence type="ECO:0000256" key="7">
    <source>
        <dbReference type="ARBA" id="ARBA00022840"/>
    </source>
</evidence>
<protein>
    <submittedName>
        <fullName evidence="11">Peptide/nickel transport system ATP-binding protein</fullName>
    </submittedName>
</protein>
<dbReference type="InterPro" id="IPR027417">
    <property type="entry name" value="P-loop_NTPase"/>
</dbReference>
<organism evidence="11 12">
    <name type="scientific">Ignavibacterium album (strain DSM 19864 / JCM 16511 / NBRC 101810 / Mat9-16)</name>
    <dbReference type="NCBI Taxonomy" id="945713"/>
    <lineage>
        <taxon>Bacteria</taxon>
        <taxon>Pseudomonadati</taxon>
        <taxon>Ignavibacteriota</taxon>
        <taxon>Ignavibacteria</taxon>
        <taxon>Ignavibacteriales</taxon>
        <taxon>Ignavibacteriaceae</taxon>
        <taxon>Ignavibacterium</taxon>
    </lineage>
</organism>
<dbReference type="GO" id="GO:0016887">
    <property type="term" value="F:ATP hydrolysis activity"/>
    <property type="evidence" value="ECO:0007669"/>
    <property type="project" value="InterPro"/>
</dbReference>
<accession>I0AGI7</accession>
<dbReference type="GO" id="GO:0005524">
    <property type="term" value="F:ATP binding"/>
    <property type="evidence" value="ECO:0007669"/>
    <property type="project" value="UniProtKB-KW"/>
</dbReference>
<dbReference type="PROSITE" id="PS00211">
    <property type="entry name" value="ABC_TRANSPORTER_1"/>
    <property type="match status" value="1"/>
</dbReference>
<dbReference type="RefSeq" id="WP_014559253.1">
    <property type="nucleotide sequence ID" value="NC_017464.1"/>
</dbReference>
<evidence type="ECO:0000256" key="5">
    <source>
        <dbReference type="ARBA" id="ARBA00022519"/>
    </source>
</evidence>
<evidence type="ECO:0000256" key="4">
    <source>
        <dbReference type="ARBA" id="ARBA00022475"/>
    </source>
</evidence>
<reference evidence="11 12" key="1">
    <citation type="journal article" date="2012" name="Front. Microbiol.">
        <title>Complete genome of Ignavibacterium album, a metabolically versatile, flagellated, facultative anaerobe from the phylum Chlorobi.</title>
        <authorList>
            <person name="Liu Z."/>
            <person name="Frigaard N.-U."/>
            <person name="Vogl K."/>
            <person name="Iino T."/>
            <person name="Ohkuma M."/>
            <person name="Overmann J."/>
            <person name="Bryant D.A."/>
        </authorList>
    </citation>
    <scope>NUCLEOTIDE SEQUENCE [LARGE SCALE GENOMIC DNA]</scope>
    <source>
        <strain evidence="12">DSM 19864 / JCM 16511 / NBRC 101810 / Mat9-16</strain>
    </source>
</reference>
<keyword evidence="4" id="KW-1003">Cell membrane</keyword>
<dbReference type="GO" id="GO:0005886">
    <property type="term" value="C:plasma membrane"/>
    <property type="evidence" value="ECO:0007669"/>
    <property type="project" value="UniProtKB-SubCell"/>
</dbReference>
<keyword evidence="9" id="KW-0472">Membrane</keyword>
<dbReference type="InterPro" id="IPR003439">
    <property type="entry name" value="ABC_transporter-like_ATP-bd"/>
</dbReference>
<evidence type="ECO:0000256" key="9">
    <source>
        <dbReference type="ARBA" id="ARBA00023136"/>
    </source>
</evidence>
<dbReference type="InterPro" id="IPR050388">
    <property type="entry name" value="ABC_Ni/Peptide_Import"/>
</dbReference>
<evidence type="ECO:0000256" key="1">
    <source>
        <dbReference type="ARBA" id="ARBA00004417"/>
    </source>
</evidence>
<evidence type="ECO:0000256" key="6">
    <source>
        <dbReference type="ARBA" id="ARBA00022741"/>
    </source>
</evidence>
<evidence type="ECO:0000256" key="3">
    <source>
        <dbReference type="ARBA" id="ARBA00022448"/>
    </source>
</evidence>
<comment type="similarity">
    <text evidence="2">Belongs to the ABC transporter superfamily.</text>
</comment>
<sequence length="231" mass="26569">MLKAEIREISIINNDNQKTLLRDIYFTVDYNSIYTILGENGSGKSTLIKSLTMLTDKKVFRIDGNIFWNNQNLIHTSDEALTLIRKNQIRYVFQDCVNSFDPLKRMNYYFGKMAEDEKHLNELLEYFNLPDKNELGKLYPYELSGGMAQRVAIVLAAVAKPKLLILDEPTSAADTAIINLLIFFLRDYVSKENNSVLIVTQDLLFAKKVSDKTAEIKNSTLTEFQAFRMLE</sequence>
<dbReference type="OrthoDB" id="1115710at2"/>
<evidence type="ECO:0000313" key="11">
    <source>
        <dbReference type="EMBL" id="AFH48094.1"/>
    </source>
</evidence>
<keyword evidence="5" id="KW-0997">Cell inner membrane</keyword>
<keyword evidence="8" id="KW-1278">Translocase</keyword>
<keyword evidence="6" id="KW-0547">Nucleotide-binding</keyword>
<dbReference type="PANTHER" id="PTHR43297:SF14">
    <property type="entry name" value="ATPASE AAA-TYPE CORE DOMAIN-CONTAINING PROTEIN"/>
    <property type="match status" value="1"/>
</dbReference>